<keyword evidence="2" id="KW-0175">Coiled coil</keyword>
<dbReference type="GO" id="GO:0005737">
    <property type="term" value="C:cytoplasm"/>
    <property type="evidence" value="ECO:0007669"/>
    <property type="project" value="TreeGrafter"/>
</dbReference>
<dbReference type="PANTHER" id="PTHR22826">
    <property type="entry name" value="RHO GUANINE EXCHANGE FACTOR-RELATED"/>
    <property type="match status" value="1"/>
</dbReference>
<organism evidence="3 4">
    <name type="scientific">Dreissena polymorpha</name>
    <name type="common">Zebra mussel</name>
    <name type="synonym">Mytilus polymorpha</name>
    <dbReference type="NCBI Taxonomy" id="45954"/>
    <lineage>
        <taxon>Eukaryota</taxon>
        <taxon>Metazoa</taxon>
        <taxon>Spiralia</taxon>
        <taxon>Lophotrochozoa</taxon>
        <taxon>Mollusca</taxon>
        <taxon>Bivalvia</taxon>
        <taxon>Autobranchia</taxon>
        <taxon>Heteroconchia</taxon>
        <taxon>Euheterodonta</taxon>
        <taxon>Imparidentia</taxon>
        <taxon>Neoheterodontei</taxon>
        <taxon>Myida</taxon>
        <taxon>Dreissenoidea</taxon>
        <taxon>Dreissenidae</taxon>
        <taxon>Dreissena</taxon>
    </lineage>
</organism>
<evidence type="ECO:0000313" key="4">
    <source>
        <dbReference type="Proteomes" id="UP000828390"/>
    </source>
</evidence>
<keyword evidence="1" id="KW-0344">Guanine-nucleotide releasing factor</keyword>
<reference evidence="3" key="1">
    <citation type="journal article" date="2019" name="bioRxiv">
        <title>The Genome of the Zebra Mussel, Dreissena polymorpha: A Resource for Invasive Species Research.</title>
        <authorList>
            <person name="McCartney M.A."/>
            <person name="Auch B."/>
            <person name="Kono T."/>
            <person name="Mallez S."/>
            <person name="Zhang Y."/>
            <person name="Obille A."/>
            <person name="Becker A."/>
            <person name="Abrahante J.E."/>
            <person name="Garbe J."/>
            <person name="Badalamenti J.P."/>
            <person name="Herman A."/>
            <person name="Mangelson H."/>
            <person name="Liachko I."/>
            <person name="Sullivan S."/>
            <person name="Sone E.D."/>
            <person name="Koren S."/>
            <person name="Silverstein K.A.T."/>
            <person name="Beckman K.B."/>
            <person name="Gohl D.M."/>
        </authorList>
    </citation>
    <scope>NUCLEOTIDE SEQUENCE</scope>
    <source>
        <strain evidence="3">Duluth1</strain>
        <tissue evidence="3">Whole animal</tissue>
    </source>
</reference>
<feature type="coiled-coil region" evidence="2">
    <location>
        <begin position="363"/>
        <end position="390"/>
    </location>
</feature>
<gene>
    <name evidence="3" type="ORF">DPMN_053570</name>
</gene>
<sequence length="399" mass="45460">MDLVNEIVLESGIAILSGGKAKDGTPLLTFPTDATDLFEIYATFYVTLAASDHISVIAELSSEWTDDCISKLSTILNELQLTTRRVKEAYLVKTDNPIEMLDFSKYRSAALTIYECQVIFLDSYADLHALVDRDQLTTDYGGTLQYNHRSWVDFHKAYYPIIDEASSTKNMLFDIARCVRHALGKRRDALDGTDALDTFATVRNKKAVFLDLELERVLEDGQESLEKLQHPEFDPILVKLPAGFLNNAVATLNDNLVKIKECSELVKTHFEEMEMEINMYHSLKECKYQVEEVVETICLMRQEAEDLPDIGSNSWEAFHNRQYFIKHILTPSKEIVDCADSVLADLHAVGMKTGSSSRTRTMEDQLKAELESFTLRINQLNETYMQLLTKFGEDWMNTI</sequence>
<dbReference type="AlphaFoldDB" id="A0A9D4HQT1"/>
<dbReference type="Proteomes" id="UP000828390">
    <property type="component" value="Unassembled WGS sequence"/>
</dbReference>
<comment type="caution">
    <text evidence="3">The sequence shown here is derived from an EMBL/GenBank/DDBJ whole genome shotgun (WGS) entry which is preliminary data.</text>
</comment>
<protein>
    <submittedName>
        <fullName evidence="3">Uncharacterized protein</fullName>
    </submittedName>
</protein>
<keyword evidence="4" id="KW-1185">Reference proteome</keyword>
<proteinExistence type="predicted"/>
<dbReference type="EMBL" id="JAIWYP010000012">
    <property type="protein sequence ID" value="KAH3727631.1"/>
    <property type="molecule type" value="Genomic_DNA"/>
</dbReference>
<reference evidence="3" key="2">
    <citation type="submission" date="2020-11" db="EMBL/GenBank/DDBJ databases">
        <authorList>
            <person name="McCartney M.A."/>
            <person name="Auch B."/>
            <person name="Kono T."/>
            <person name="Mallez S."/>
            <person name="Becker A."/>
            <person name="Gohl D.M."/>
            <person name="Silverstein K.A.T."/>
            <person name="Koren S."/>
            <person name="Bechman K.B."/>
            <person name="Herman A."/>
            <person name="Abrahante J.E."/>
            <person name="Garbe J."/>
        </authorList>
    </citation>
    <scope>NUCLEOTIDE SEQUENCE</scope>
    <source>
        <strain evidence="3">Duluth1</strain>
        <tissue evidence="3">Whole animal</tissue>
    </source>
</reference>
<dbReference type="PANTHER" id="PTHR22826:SF106">
    <property type="entry name" value="TRIO, ISOFORM A"/>
    <property type="match status" value="1"/>
</dbReference>
<name>A0A9D4HQT1_DREPO</name>
<accession>A0A9D4HQT1</accession>
<evidence type="ECO:0000313" key="3">
    <source>
        <dbReference type="EMBL" id="KAH3727631.1"/>
    </source>
</evidence>
<dbReference type="GO" id="GO:0019898">
    <property type="term" value="C:extrinsic component of membrane"/>
    <property type="evidence" value="ECO:0007669"/>
    <property type="project" value="TreeGrafter"/>
</dbReference>
<dbReference type="GO" id="GO:0005085">
    <property type="term" value="F:guanyl-nucleotide exchange factor activity"/>
    <property type="evidence" value="ECO:0007669"/>
    <property type="project" value="UniProtKB-KW"/>
</dbReference>
<dbReference type="InterPro" id="IPR051336">
    <property type="entry name" value="RhoGEF_Guanine_NuclExch_SF"/>
</dbReference>
<evidence type="ECO:0000256" key="1">
    <source>
        <dbReference type="ARBA" id="ARBA00022658"/>
    </source>
</evidence>
<evidence type="ECO:0000256" key="2">
    <source>
        <dbReference type="SAM" id="Coils"/>
    </source>
</evidence>